<reference evidence="2" key="1">
    <citation type="submission" date="2014-06" db="EMBL/GenBank/DDBJ databases">
        <title>Key roles for freshwater Actinobacteria revealed by deep metagenomic sequencing.</title>
        <authorList>
            <person name="Ghai R."/>
            <person name="Mizuno C.M."/>
            <person name="Picazo A."/>
            <person name="Camacho A."/>
            <person name="Rodriguez-Valera F."/>
        </authorList>
    </citation>
    <scope>NUCLEOTIDE SEQUENCE</scope>
</reference>
<proteinExistence type="predicted"/>
<comment type="caution">
    <text evidence="2">The sequence shown here is derived from an EMBL/GenBank/DDBJ whole genome shotgun (WGS) entry which is preliminary data.</text>
</comment>
<keyword evidence="1" id="KW-1133">Transmembrane helix</keyword>
<evidence type="ECO:0000256" key="1">
    <source>
        <dbReference type="SAM" id="Phobius"/>
    </source>
</evidence>
<protein>
    <recommendedName>
        <fullName evidence="3">DoxX family protein</fullName>
    </recommendedName>
</protein>
<organism evidence="2">
    <name type="scientific">freshwater metagenome</name>
    <dbReference type="NCBI Taxonomy" id="449393"/>
    <lineage>
        <taxon>unclassified sequences</taxon>
        <taxon>metagenomes</taxon>
        <taxon>ecological metagenomes</taxon>
    </lineage>
</organism>
<feature type="transmembrane region" description="Helical" evidence="1">
    <location>
        <begin position="74"/>
        <end position="94"/>
    </location>
</feature>
<gene>
    <name evidence="2" type="ORF">GM51_20600</name>
</gene>
<accession>A0A094S5I9</accession>
<dbReference type="EMBL" id="JNSL01000200">
    <property type="protein sequence ID" value="KGA13128.1"/>
    <property type="molecule type" value="Genomic_DNA"/>
</dbReference>
<evidence type="ECO:0008006" key="3">
    <source>
        <dbReference type="Google" id="ProtNLM"/>
    </source>
</evidence>
<dbReference type="AlphaFoldDB" id="A0A094S5I9"/>
<keyword evidence="1" id="KW-0472">Membrane</keyword>
<name>A0A094S5I9_9ZZZZ</name>
<keyword evidence="1" id="KW-0812">Transmembrane</keyword>
<feature type="transmembrane region" description="Helical" evidence="1">
    <location>
        <begin position="106"/>
        <end position="125"/>
    </location>
</feature>
<dbReference type="PANTHER" id="PTHR36974">
    <property type="entry name" value="MEMBRANE PROTEIN-RELATED"/>
    <property type="match status" value="1"/>
</dbReference>
<evidence type="ECO:0000313" key="2">
    <source>
        <dbReference type="EMBL" id="KGA13128.1"/>
    </source>
</evidence>
<sequence length="137" mass="15330">MTKYTAGRGLGIMLLVAGFAHFAAPAGFDKIIPPALPFEPRFWTYLSGAAELTIGVMMFAPMSKTLFGKPIRQLGVWAAFALFVLVFPANIYMAVDWMDHEMPDPLIALARLPLQFGLFYWCWALNKDMNRELAKAI</sequence>
<dbReference type="PANTHER" id="PTHR36974:SF1">
    <property type="entry name" value="DOXX FAMILY MEMBRANE PROTEIN"/>
    <property type="match status" value="1"/>
</dbReference>
<feature type="transmembrane region" description="Helical" evidence="1">
    <location>
        <begin position="42"/>
        <end position="62"/>
    </location>
</feature>